<evidence type="ECO:0000313" key="1">
    <source>
        <dbReference type="EMBL" id="KAI3760974.1"/>
    </source>
</evidence>
<accession>A0ACB9EPM8</accession>
<organism evidence="1 2">
    <name type="scientific">Smallanthus sonchifolius</name>
    <dbReference type="NCBI Taxonomy" id="185202"/>
    <lineage>
        <taxon>Eukaryota</taxon>
        <taxon>Viridiplantae</taxon>
        <taxon>Streptophyta</taxon>
        <taxon>Embryophyta</taxon>
        <taxon>Tracheophyta</taxon>
        <taxon>Spermatophyta</taxon>
        <taxon>Magnoliopsida</taxon>
        <taxon>eudicotyledons</taxon>
        <taxon>Gunneridae</taxon>
        <taxon>Pentapetalae</taxon>
        <taxon>asterids</taxon>
        <taxon>campanulids</taxon>
        <taxon>Asterales</taxon>
        <taxon>Asteraceae</taxon>
        <taxon>Asteroideae</taxon>
        <taxon>Heliantheae alliance</taxon>
        <taxon>Millerieae</taxon>
        <taxon>Smallanthus</taxon>
    </lineage>
</organism>
<dbReference type="Proteomes" id="UP001056120">
    <property type="component" value="Linkage Group LG17"/>
</dbReference>
<reference evidence="2" key="1">
    <citation type="journal article" date="2022" name="Mol. Ecol. Resour.">
        <title>The genomes of chicory, endive, great burdock and yacon provide insights into Asteraceae palaeo-polyploidization history and plant inulin production.</title>
        <authorList>
            <person name="Fan W."/>
            <person name="Wang S."/>
            <person name="Wang H."/>
            <person name="Wang A."/>
            <person name="Jiang F."/>
            <person name="Liu H."/>
            <person name="Zhao H."/>
            <person name="Xu D."/>
            <person name="Zhang Y."/>
        </authorList>
    </citation>
    <scope>NUCLEOTIDE SEQUENCE [LARGE SCALE GENOMIC DNA]</scope>
    <source>
        <strain evidence="2">cv. Yunnan</strain>
    </source>
</reference>
<protein>
    <submittedName>
        <fullName evidence="1">Uncharacterized protein</fullName>
    </submittedName>
</protein>
<name>A0ACB9EPM8_9ASTR</name>
<keyword evidence="2" id="KW-1185">Reference proteome</keyword>
<dbReference type="EMBL" id="CM042034">
    <property type="protein sequence ID" value="KAI3760974.1"/>
    <property type="molecule type" value="Genomic_DNA"/>
</dbReference>
<evidence type="ECO:0000313" key="2">
    <source>
        <dbReference type="Proteomes" id="UP001056120"/>
    </source>
</evidence>
<comment type="caution">
    <text evidence="1">The sequence shown here is derived from an EMBL/GenBank/DDBJ whole genome shotgun (WGS) entry which is preliminary data.</text>
</comment>
<proteinExistence type="predicted"/>
<sequence length="115" mass="13358">MIMRTATYSTLTGSRPQPRRDQKMVKQTACGRRLKFWGACEHTNNFFEIGRLNFVYFCGVGGNGAMNCLVIGFWVGLRIEWRESVYDGRLDFIVFGGWLIEEEDEDEEDDDDDKE</sequence>
<gene>
    <name evidence="1" type="ORF">L1987_51378</name>
</gene>
<reference evidence="1 2" key="2">
    <citation type="journal article" date="2022" name="Mol. Ecol. Resour.">
        <title>The genomes of chicory, endive, great burdock and yacon provide insights into Asteraceae paleo-polyploidization history and plant inulin production.</title>
        <authorList>
            <person name="Fan W."/>
            <person name="Wang S."/>
            <person name="Wang H."/>
            <person name="Wang A."/>
            <person name="Jiang F."/>
            <person name="Liu H."/>
            <person name="Zhao H."/>
            <person name="Xu D."/>
            <person name="Zhang Y."/>
        </authorList>
    </citation>
    <scope>NUCLEOTIDE SEQUENCE [LARGE SCALE GENOMIC DNA]</scope>
    <source>
        <strain evidence="2">cv. Yunnan</strain>
        <tissue evidence="1">Leaves</tissue>
    </source>
</reference>